<dbReference type="AlphaFoldDB" id="A0A183FI05"/>
<feature type="domain" description="Tyrosine specific protein phosphatases" evidence="3">
    <location>
        <begin position="256"/>
        <end position="324"/>
    </location>
</feature>
<reference evidence="6" key="2">
    <citation type="submission" date="2019-09" db="UniProtKB">
        <authorList>
            <consortium name="WormBaseParasite"/>
        </authorList>
    </citation>
    <scope>IDENTIFICATION</scope>
</reference>
<accession>A0A183FI05</accession>
<dbReference type="InterPro" id="IPR000242">
    <property type="entry name" value="PTP_cat"/>
</dbReference>
<dbReference type="SMART" id="SM00194">
    <property type="entry name" value="PTPc"/>
    <property type="match status" value="1"/>
</dbReference>
<dbReference type="PANTHER" id="PTHR23219:SF13">
    <property type="entry name" value="TYROSINE-PROTEIN PHOSPHATASE DOMAIN-CONTAINING PROTEIN"/>
    <property type="match status" value="1"/>
</dbReference>
<keyword evidence="5" id="KW-1185">Reference proteome</keyword>
<sequence length="334" mass="38448">MTTKAKQRGRTVRQRRRIFETYEEPDDAPPAQQGAAHSPPALPKRPPTFIRRAPPALHPEVEKAIDKFIETYTTIGVEGLRKQFREELATYRPPDHLYKFKAFEMHPDKNRYMDVVCLDHSRVCLTLNVPPCTDYIHANRVKFEGHDKVFIATQAPLDNTIEDFWRMIFQEGVPHVLNLTKIVEDGKIKSTQYWPLEAGQYHNFGKMFVNTKKVETEGKLLVYTVEVLPDGFSNSNIVKIVHVTTWPDRGLPMSGRHVLRVIRQVSGHKNDNGPIVMHCSAGIGRTGVIILIDMEGQYAFTVLSVLDYIRIRCPKYKDRVNKFVEEFRTAMMES</sequence>
<feature type="compositionally biased region" description="Basic residues" evidence="1">
    <location>
        <begin position="1"/>
        <end position="16"/>
    </location>
</feature>
<dbReference type="InterPro" id="IPR000387">
    <property type="entry name" value="Tyr_Pase_dom"/>
</dbReference>
<dbReference type="OrthoDB" id="6144703at2759"/>
<dbReference type="CDD" id="cd00047">
    <property type="entry name" value="PTPc"/>
    <property type="match status" value="1"/>
</dbReference>
<protein>
    <submittedName>
        <fullName evidence="6">Protein-tyrosine phosphatase</fullName>
    </submittedName>
</protein>
<gene>
    <name evidence="4" type="ORF">HPBE_LOCUS6465</name>
</gene>
<reference evidence="4 5" key="1">
    <citation type="submission" date="2018-11" db="EMBL/GenBank/DDBJ databases">
        <authorList>
            <consortium name="Pathogen Informatics"/>
        </authorList>
    </citation>
    <scope>NUCLEOTIDE SEQUENCE [LARGE SCALE GENOMIC DNA]</scope>
</reference>
<evidence type="ECO:0000313" key="5">
    <source>
        <dbReference type="Proteomes" id="UP000050761"/>
    </source>
</evidence>
<evidence type="ECO:0000259" key="3">
    <source>
        <dbReference type="PROSITE" id="PS50056"/>
    </source>
</evidence>
<dbReference type="PROSITE" id="PS50055">
    <property type="entry name" value="TYR_PHOSPHATASE_PTP"/>
    <property type="match status" value="1"/>
</dbReference>
<dbReference type="InterPro" id="IPR016130">
    <property type="entry name" value="Tyr_Pase_AS"/>
</dbReference>
<dbReference type="SMART" id="SM00404">
    <property type="entry name" value="PTPc_motif"/>
    <property type="match status" value="1"/>
</dbReference>
<dbReference type="GO" id="GO:0004725">
    <property type="term" value="F:protein tyrosine phosphatase activity"/>
    <property type="evidence" value="ECO:0007669"/>
    <property type="project" value="InterPro"/>
</dbReference>
<dbReference type="PRINTS" id="PR00700">
    <property type="entry name" value="PRTYPHPHTASE"/>
</dbReference>
<name>A0A183FI05_HELPZ</name>
<dbReference type="EMBL" id="UZAH01025670">
    <property type="protein sequence ID" value="VDO68377.1"/>
    <property type="molecule type" value="Genomic_DNA"/>
</dbReference>
<dbReference type="SUPFAM" id="SSF52799">
    <property type="entry name" value="(Phosphotyrosine protein) phosphatases II"/>
    <property type="match status" value="1"/>
</dbReference>
<dbReference type="PANTHER" id="PTHR23219">
    <property type="entry name" value="TYROSINE-PROTEIN PHOSPHATASE C15H7.3-RELATED"/>
    <property type="match status" value="1"/>
</dbReference>
<organism evidence="5 6">
    <name type="scientific">Heligmosomoides polygyrus</name>
    <name type="common">Parasitic roundworm</name>
    <dbReference type="NCBI Taxonomy" id="6339"/>
    <lineage>
        <taxon>Eukaryota</taxon>
        <taxon>Metazoa</taxon>
        <taxon>Ecdysozoa</taxon>
        <taxon>Nematoda</taxon>
        <taxon>Chromadorea</taxon>
        <taxon>Rhabditida</taxon>
        <taxon>Rhabditina</taxon>
        <taxon>Rhabditomorpha</taxon>
        <taxon>Strongyloidea</taxon>
        <taxon>Heligmosomidae</taxon>
        <taxon>Heligmosomoides</taxon>
    </lineage>
</organism>
<dbReference type="WBParaSite" id="HPBE_0000646401-mRNA-1">
    <property type="protein sequence ID" value="HPBE_0000646401-mRNA-1"/>
    <property type="gene ID" value="HPBE_0000646401"/>
</dbReference>
<evidence type="ECO:0000313" key="6">
    <source>
        <dbReference type="WBParaSite" id="HPBE_0000646401-mRNA-1"/>
    </source>
</evidence>
<dbReference type="InterPro" id="IPR003595">
    <property type="entry name" value="Tyr_Pase_cat"/>
</dbReference>
<proteinExistence type="predicted"/>
<accession>A0A3P7Y6E0</accession>
<evidence type="ECO:0000313" key="4">
    <source>
        <dbReference type="EMBL" id="VDO68377.1"/>
    </source>
</evidence>
<dbReference type="Proteomes" id="UP000050761">
    <property type="component" value="Unassembled WGS sequence"/>
</dbReference>
<feature type="region of interest" description="Disordered" evidence="1">
    <location>
        <begin position="1"/>
        <end position="46"/>
    </location>
</feature>
<dbReference type="InterPro" id="IPR029021">
    <property type="entry name" value="Prot-tyrosine_phosphatase-like"/>
</dbReference>
<dbReference type="Gene3D" id="3.90.190.10">
    <property type="entry name" value="Protein tyrosine phosphatase superfamily"/>
    <property type="match status" value="1"/>
</dbReference>
<evidence type="ECO:0000256" key="1">
    <source>
        <dbReference type="SAM" id="MobiDB-lite"/>
    </source>
</evidence>
<dbReference type="Pfam" id="PF00102">
    <property type="entry name" value="Y_phosphatase"/>
    <property type="match status" value="1"/>
</dbReference>
<feature type="domain" description="Tyrosine-protein phosphatase" evidence="2">
    <location>
        <begin position="80"/>
        <end position="294"/>
    </location>
</feature>
<evidence type="ECO:0000259" key="2">
    <source>
        <dbReference type="PROSITE" id="PS50055"/>
    </source>
</evidence>
<dbReference type="PROSITE" id="PS50056">
    <property type="entry name" value="TYR_PHOSPHATASE_2"/>
    <property type="match status" value="1"/>
</dbReference>
<dbReference type="PROSITE" id="PS00383">
    <property type="entry name" value="TYR_PHOSPHATASE_1"/>
    <property type="match status" value="1"/>
</dbReference>